<dbReference type="Proteomes" id="UP000270094">
    <property type="component" value="Unassembled WGS sequence"/>
</dbReference>
<name>A0A3P7IE68_STRVU</name>
<evidence type="ECO:0008006" key="6">
    <source>
        <dbReference type="Google" id="ProtNLM"/>
    </source>
</evidence>
<dbReference type="Gene3D" id="3.30.420.40">
    <property type="match status" value="2"/>
</dbReference>
<evidence type="ECO:0000256" key="1">
    <source>
        <dbReference type="ARBA" id="ARBA00007381"/>
    </source>
</evidence>
<dbReference type="EMBL" id="UYYB01020731">
    <property type="protein sequence ID" value="VDM71511.1"/>
    <property type="molecule type" value="Genomic_DNA"/>
</dbReference>
<evidence type="ECO:0000256" key="2">
    <source>
        <dbReference type="ARBA" id="ARBA00022741"/>
    </source>
</evidence>
<keyword evidence="5" id="KW-1185">Reference proteome</keyword>
<dbReference type="GO" id="GO:0005524">
    <property type="term" value="F:ATP binding"/>
    <property type="evidence" value="ECO:0007669"/>
    <property type="project" value="UniProtKB-KW"/>
</dbReference>
<organism evidence="4 5">
    <name type="scientific">Strongylus vulgaris</name>
    <name type="common">Blood worm</name>
    <dbReference type="NCBI Taxonomy" id="40348"/>
    <lineage>
        <taxon>Eukaryota</taxon>
        <taxon>Metazoa</taxon>
        <taxon>Ecdysozoa</taxon>
        <taxon>Nematoda</taxon>
        <taxon>Chromadorea</taxon>
        <taxon>Rhabditida</taxon>
        <taxon>Rhabditina</taxon>
        <taxon>Rhabditomorpha</taxon>
        <taxon>Strongyloidea</taxon>
        <taxon>Strongylidae</taxon>
        <taxon>Strongylus</taxon>
    </lineage>
</organism>
<dbReference type="OrthoDB" id="10262720at2759"/>
<dbReference type="PANTHER" id="PTHR45639">
    <property type="entry name" value="HSC70CB, ISOFORM G-RELATED"/>
    <property type="match status" value="1"/>
</dbReference>
<dbReference type="SUPFAM" id="SSF53067">
    <property type="entry name" value="Actin-like ATPase domain"/>
    <property type="match status" value="1"/>
</dbReference>
<keyword evidence="3" id="KW-0067">ATP-binding</keyword>
<comment type="similarity">
    <text evidence="1">Belongs to the heat shock protein 70 family.</text>
</comment>
<dbReference type="InterPro" id="IPR029047">
    <property type="entry name" value="HSP70_peptide-bd_sf"/>
</dbReference>
<proteinExistence type="inferred from homology"/>
<dbReference type="PANTHER" id="PTHR45639:SF9">
    <property type="entry name" value="HYPOXIA UP-REGULATED PROTEIN 1"/>
    <property type="match status" value="1"/>
</dbReference>
<dbReference type="FunFam" id="3.90.640.10:FF:000004">
    <property type="entry name" value="Heat shock 70 kDa protein 4"/>
    <property type="match status" value="1"/>
</dbReference>
<evidence type="ECO:0000313" key="4">
    <source>
        <dbReference type="EMBL" id="VDM71511.1"/>
    </source>
</evidence>
<dbReference type="GO" id="GO:0140662">
    <property type="term" value="F:ATP-dependent protein folding chaperone"/>
    <property type="evidence" value="ECO:0007669"/>
    <property type="project" value="InterPro"/>
</dbReference>
<dbReference type="Pfam" id="PF00012">
    <property type="entry name" value="HSP70"/>
    <property type="match status" value="1"/>
</dbReference>
<dbReference type="GO" id="GO:0030968">
    <property type="term" value="P:endoplasmic reticulum unfolded protein response"/>
    <property type="evidence" value="ECO:0007669"/>
    <property type="project" value="TreeGrafter"/>
</dbReference>
<dbReference type="Gene3D" id="3.90.640.10">
    <property type="entry name" value="Actin, Chain A, domain 4"/>
    <property type="match status" value="1"/>
</dbReference>
<dbReference type="Gene3D" id="2.60.34.10">
    <property type="entry name" value="Substrate Binding Domain Of DNAk, Chain A, domain 1"/>
    <property type="match status" value="1"/>
</dbReference>
<sequence length="265" mass="30052">MIYDMGASKTVATLVEYKVAKGRHGKEPKVTVLGVGFDRTLGGLEMTLRLRKLLVEKFSAHYKTKEDIRTSERAMAKLFKEAERLKQVLSANMDHYAQIESVHEDIDMKIHVTREEFNSLIDNLMPRVTAPVEQALKMADLSMDQVDQIVLMGAGTRVPRVQEELQKFIGSKELGRFLNTDEAIAMGALFQAAHLSKGFKVKPFGVEELVIFPVQVNFISKQKQENGEVIEKPITRQVFQYKGVYPTTKKVLSYLCSSFFLAIYK</sequence>
<dbReference type="AlphaFoldDB" id="A0A3P7IE68"/>
<evidence type="ECO:0000256" key="3">
    <source>
        <dbReference type="ARBA" id="ARBA00022840"/>
    </source>
</evidence>
<dbReference type="InterPro" id="IPR013126">
    <property type="entry name" value="Hsp_70_fam"/>
</dbReference>
<dbReference type="GO" id="GO:0034663">
    <property type="term" value="C:endoplasmic reticulum chaperone complex"/>
    <property type="evidence" value="ECO:0007669"/>
    <property type="project" value="TreeGrafter"/>
</dbReference>
<accession>A0A3P7IE68</accession>
<dbReference type="InterPro" id="IPR043129">
    <property type="entry name" value="ATPase_NBD"/>
</dbReference>
<keyword evidence="2" id="KW-0547">Nucleotide-binding</keyword>
<gene>
    <name evidence="4" type="ORF">SVUK_LOCUS6509</name>
</gene>
<protein>
    <recommendedName>
        <fullName evidence="6">DnaK family protein</fullName>
    </recommendedName>
</protein>
<reference evidence="4 5" key="1">
    <citation type="submission" date="2018-11" db="EMBL/GenBank/DDBJ databases">
        <authorList>
            <consortium name="Pathogen Informatics"/>
        </authorList>
    </citation>
    <scope>NUCLEOTIDE SEQUENCE [LARGE SCALE GENOMIC DNA]</scope>
</reference>
<dbReference type="PRINTS" id="PR00301">
    <property type="entry name" value="HEATSHOCK70"/>
</dbReference>
<evidence type="ECO:0000313" key="5">
    <source>
        <dbReference type="Proteomes" id="UP000270094"/>
    </source>
</evidence>